<dbReference type="AlphaFoldDB" id="A0A2N1NND2"/>
<dbReference type="VEuPathDB" id="FungiDB:RhiirFUN_020712"/>
<reference evidence="1 2" key="2">
    <citation type="submission" date="2017-10" db="EMBL/GenBank/DDBJ databases">
        <title>Extensive intraspecific genome diversity in a model arbuscular mycorrhizal fungus.</title>
        <authorList>
            <person name="Chen E.C.H."/>
            <person name="Morin E."/>
            <person name="Baudet D."/>
            <person name="Noel J."/>
            <person name="Ndikumana S."/>
            <person name="Charron P."/>
            <person name="St-Onge C."/>
            <person name="Giorgi J."/>
            <person name="Grigoriev I.V."/>
            <person name="Roux C."/>
            <person name="Martin F.M."/>
            <person name="Corradi N."/>
        </authorList>
    </citation>
    <scope>NUCLEOTIDE SEQUENCE [LARGE SCALE GENOMIC DNA]</scope>
    <source>
        <strain evidence="1 2">C2</strain>
    </source>
</reference>
<proteinExistence type="predicted"/>
<protein>
    <submittedName>
        <fullName evidence="1">Uncharacterized protein</fullName>
    </submittedName>
</protein>
<dbReference type="EMBL" id="LLXL01000246">
    <property type="protein sequence ID" value="PKK75374.1"/>
    <property type="molecule type" value="Genomic_DNA"/>
</dbReference>
<gene>
    <name evidence="1" type="ORF">RhiirC2_736810</name>
</gene>
<accession>A0A2N1NND2</accession>
<comment type="caution">
    <text evidence="1">The sequence shown here is derived from an EMBL/GenBank/DDBJ whole genome shotgun (WGS) entry which is preliminary data.</text>
</comment>
<dbReference type="Proteomes" id="UP000233469">
    <property type="component" value="Unassembled WGS sequence"/>
</dbReference>
<name>A0A2N1NND2_9GLOM</name>
<reference evidence="1 2" key="1">
    <citation type="submission" date="2016-04" db="EMBL/GenBank/DDBJ databases">
        <title>Genome analyses suggest a sexual origin of heterokaryosis in a supposedly ancient asexual fungus.</title>
        <authorList>
            <person name="Ropars J."/>
            <person name="Sedzielewska K."/>
            <person name="Noel J."/>
            <person name="Charron P."/>
            <person name="Farinelli L."/>
            <person name="Marton T."/>
            <person name="Kruger M."/>
            <person name="Pelin A."/>
            <person name="Brachmann A."/>
            <person name="Corradi N."/>
        </authorList>
    </citation>
    <scope>NUCLEOTIDE SEQUENCE [LARGE SCALE GENOMIC DNA]</scope>
    <source>
        <strain evidence="1 2">C2</strain>
    </source>
</reference>
<evidence type="ECO:0000313" key="1">
    <source>
        <dbReference type="EMBL" id="PKK75374.1"/>
    </source>
</evidence>
<sequence>MEASFFPLWVLDGFLHLGNEKMVTNEDISLNCINLGNDFEDIFMLEIPEDKMVNLLKSMIKK</sequence>
<organism evidence="1 2">
    <name type="scientific">Rhizophagus irregularis</name>
    <dbReference type="NCBI Taxonomy" id="588596"/>
    <lineage>
        <taxon>Eukaryota</taxon>
        <taxon>Fungi</taxon>
        <taxon>Fungi incertae sedis</taxon>
        <taxon>Mucoromycota</taxon>
        <taxon>Glomeromycotina</taxon>
        <taxon>Glomeromycetes</taxon>
        <taxon>Glomerales</taxon>
        <taxon>Glomeraceae</taxon>
        <taxon>Rhizophagus</taxon>
    </lineage>
</organism>
<evidence type="ECO:0000313" key="2">
    <source>
        <dbReference type="Proteomes" id="UP000233469"/>
    </source>
</evidence>